<evidence type="ECO:0000256" key="1">
    <source>
        <dbReference type="SAM" id="MobiDB-lite"/>
    </source>
</evidence>
<dbReference type="RefSeq" id="WP_378967051.1">
    <property type="nucleotide sequence ID" value="NZ_JBHSWN010000001.1"/>
</dbReference>
<evidence type="ECO:0000313" key="4">
    <source>
        <dbReference type="Proteomes" id="UP001596292"/>
    </source>
</evidence>
<comment type="caution">
    <text evidence="3">The sequence shown here is derived from an EMBL/GenBank/DDBJ whole genome shotgun (WGS) entry which is preliminary data.</text>
</comment>
<keyword evidence="2" id="KW-0732">Signal</keyword>
<keyword evidence="4" id="KW-1185">Reference proteome</keyword>
<evidence type="ECO:0000313" key="3">
    <source>
        <dbReference type="EMBL" id="MFC6788744.1"/>
    </source>
</evidence>
<evidence type="ECO:0000256" key="2">
    <source>
        <dbReference type="SAM" id="SignalP"/>
    </source>
</evidence>
<feature type="signal peptide" evidence="2">
    <location>
        <begin position="1"/>
        <end position="22"/>
    </location>
</feature>
<feature type="compositionally biased region" description="Low complexity" evidence="1">
    <location>
        <begin position="53"/>
        <end position="62"/>
    </location>
</feature>
<reference evidence="4" key="1">
    <citation type="journal article" date="2019" name="Int. J. Syst. Evol. Microbiol.">
        <title>The Global Catalogue of Microorganisms (GCM) 10K type strain sequencing project: providing services to taxonomists for standard genome sequencing and annotation.</title>
        <authorList>
            <consortium name="The Broad Institute Genomics Platform"/>
            <consortium name="The Broad Institute Genome Sequencing Center for Infectious Disease"/>
            <person name="Wu L."/>
            <person name="Ma J."/>
        </authorList>
    </citation>
    <scope>NUCLEOTIDE SEQUENCE [LARGE SCALE GENOMIC DNA]</scope>
    <source>
        <strain evidence="4">CCUG 48316</strain>
    </source>
</reference>
<organism evidence="3 4">
    <name type="scientific">Methylobacterium komagatae</name>
    <dbReference type="NCBI Taxonomy" id="374425"/>
    <lineage>
        <taxon>Bacteria</taxon>
        <taxon>Pseudomonadati</taxon>
        <taxon>Pseudomonadota</taxon>
        <taxon>Alphaproteobacteria</taxon>
        <taxon>Hyphomicrobiales</taxon>
        <taxon>Methylobacteriaceae</taxon>
        <taxon>Methylobacterium</taxon>
    </lineage>
</organism>
<dbReference type="Proteomes" id="UP001596292">
    <property type="component" value="Unassembled WGS sequence"/>
</dbReference>
<feature type="chain" id="PRO_5045850428" evidence="2">
    <location>
        <begin position="23"/>
        <end position="62"/>
    </location>
</feature>
<dbReference type="EMBL" id="JBHSWN010000001">
    <property type="protein sequence ID" value="MFC6788744.1"/>
    <property type="molecule type" value="Genomic_DNA"/>
</dbReference>
<proteinExistence type="predicted"/>
<protein>
    <submittedName>
        <fullName evidence="3">Uncharacterized protein</fullName>
    </submittedName>
</protein>
<name>A0ABW2BFL7_9HYPH</name>
<sequence length="62" mass="6162">MRTLTTLAYGLAATLALMVATAHVIGPPNPDEGRRGGLTAATVLGSDGSQADAPRASARPSS</sequence>
<feature type="region of interest" description="Disordered" evidence="1">
    <location>
        <begin position="25"/>
        <end position="62"/>
    </location>
</feature>
<accession>A0ABW2BFL7</accession>
<gene>
    <name evidence="3" type="ORF">ACFQE0_03365</name>
</gene>